<proteinExistence type="predicted"/>
<accession>A0ABQ5J1C7</accession>
<sequence length="760" mass="86111">MTTPVKKRNHTKFCEFYGKVRHNTDECMHLKKQIEEMLKAGKLSYLIKELKQNSGKEQPKTVKKGETFGKDKALAILMVQPWERVARQKIIQSFSPNTEILFPPQDEDEGTENQLVPATTPLIGFSGEIIWSMGQIQLLVRIGDEEHFASAWMNFVVVRSPSLDNRIIGRPGVKKLQAVPSMAHGMLKLLVEGGVITLQSSRLVLLECALVSGLEETPQAPKPMMEERGCSPVRQNKRGQAADRNQEIQEEVGKLVEAGIMKEVHYHDWLSNPVMTAEAEEAFKQMKQLIVELPMLTAPMEKKELIVYLVAAKETVSAVLMTEREAKQMPIYFVSRALRGSEINYTSMEKLVLVLVHASKQLKRYFQAHPIIVIMDQPIQPRVSVKGQILADFIVERPEEESPDTLMEAEEKLPEPKQVLVEELKEKSIGEVEILAIVEEEGDTWMTPIFKYLKDETLPADVKKARAVRRKSQRFTVINGTLYRKSLLGPWLQCVGPLQENYVLREIHDGSSSMHAGTQSVVAKALRIGYYWPTMHKDARALIRACQDCQVYKPVPRNPQQTLTPITSPWPFYKWGIDIVGPFLEGPRKVKILILAVDYFTKWIEAKPVATITGNQIKIFVWDNIVCRFGLPREIILDNGKMFRDNPFKDWHIKLRTAEVDLTQNGGTPFSLTYGTEAVIPVKIGMPILRTAEVDLTQNNEALGINLDLLEERREESAIHASRAEDTGKLCPKWEGPYEVTEALGKGAYKLRDCNGKQLS</sequence>
<dbReference type="InterPro" id="IPR036397">
    <property type="entry name" value="RNaseH_sf"/>
</dbReference>
<dbReference type="SUPFAM" id="SSF53098">
    <property type="entry name" value="Ribonuclease H-like"/>
    <property type="match status" value="1"/>
</dbReference>
<dbReference type="Pfam" id="PF17919">
    <property type="entry name" value="RT_RNaseH_2"/>
    <property type="match status" value="1"/>
</dbReference>
<evidence type="ECO:0000259" key="1">
    <source>
        <dbReference type="PROSITE" id="PS50994"/>
    </source>
</evidence>
<dbReference type="PANTHER" id="PTHR48475">
    <property type="entry name" value="RIBONUCLEASE H"/>
    <property type="match status" value="1"/>
</dbReference>
<dbReference type="Pfam" id="PF17921">
    <property type="entry name" value="Integrase_H2C2"/>
    <property type="match status" value="1"/>
</dbReference>
<dbReference type="InterPro" id="IPR041588">
    <property type="entry name" value="Integrase_H2C2"/>
</dbReference>
<feature type="domain" description="Integrase catalytic" evidence="1">
    <location>
        <begin position="567"/>
        <end position="651"/>
    </location>
</feature>
<name>A0ABQ5J1C7_9ASTR</name>
<protein>
    <submittedName>
        <fullName evidence="2">Reverse transcriptase domain-containing protein</fullName>
    </submittedName>
</protein>
<keyword evidence="2" id="KW-0548">Nucleotidyltransferase</keyword>
<organism evidence="2 3">
    <name type="scientific">Tanacetum coccineum</name>
    <dbReference type="NCBI Taxonomy" id="301880"/>
    <lineage>
        <taxon>Eukaryota</taxon>
        <taxon>Viridiplantae</taxon>
        <taxon>Streptophyta</taxon>
        <taxon>Embryophyta</taxon>
        <taxon>Tracheophyta</taxon>
        <taxon>Spermatophyta</taxon>
        <taxon>Magnoliopsida</taxon>
        <taxon>eudicotyledons</taxon>
        <taxon>Gunneridae</taxon>
        <taxon>Pentapetalae</taxon>
        <taxon>asterids</taxon>
        <taxon>campanulids</taxon>
        <taxon>Asterales</taxon>
        <taxon>Asteraceae</taxon>
        <taxon>Asteroideae</taxon>
        <taxon>Anthemideae</taxon>
        <taxon>Anthemidinae</taxon>
        <taxon>Tanacetum</taxon>
    </lineage>
</organism>
<dbReference type="SUPFAM" id="SSF56672">
    <property type="entry name" value="DNA/RNA polymerases"/>
    <property type="match status" value="1"/>
</dbReference>
<evidence type="ECO:0000313" key="3">
    <source>
        <dbReference type="Proteomes" id="UP001151760"/>
    </source>
</evidence>
<reference evidence="2" key="1">
    <citation type="journal article" date="2022" name="Int. J. Mol. Sci.">
        <title>Draft Genome of Tanacetum Coccineum: Genomic Comparison of Closely Related Tanacetum-Family Plants.</title>
        <authorList>
            <person name="Yamashiro T."/>
            <person name="Shiraishi A."/>
            <person name="Nakayama K."/>
            <person name="Satake H."/>
        </authorList>
    </citation>
    <scope>NUCLEOTIDE SEQUENCE</scope>
</reference>
<keyword evidence="2" id="KW-0695">RNA-directed DNA polymerase</keyword>
<dbReference type="InterPro" id="IPR043502">
    <property type="entry name" value="DNA/RNA_pol_sf"/>
</dbReference>
<gene>
    <name evidence="2" type="ORF">Tco_1121922</name>
</gene>
<dbReference type="InterPro" id="IPR012337">
    <property type="entry name" value="RNaseH-like_sf"/>
</dbReference>
<keyword evidence="3" id="KW-1185">Reference proteome</keyword>
<dbReference type="InterPro" id="IPR041577">
    <property type="entry name" value="RT_RNaseH_2"/>
</dbReference>
<dbReference type="EMBL" id="BQNB010021353">
    <property type="protein sequence ID" value="GJU05492.1"/>
    <property type="molecule type" value="Genomic_DNA"/>
</dbReference>
<evidence type="ECO:0000313" key="2">
    <source>
        <dbReference type="EMBL" id="GJU05492.1"/>
    </source>
</evidence>
<dbReference type="PROSITE" id="PS50994">
    <property type="entry name" value="INTEGRASE"/>
    <property type="match status" value="1"/>
</dbReference>
<reference evidence="2" key="2">
    <citation type="submission" date="2022-01" db="EMBL/GenBank/DDBJ databases">
        <authorList>
            <person name="Yamashiro T."/>
            <person name="Shiraishi A."/>
            <person name="Satake H."/>
            <person name="Nakayama K."/>
        </authorList>
    </citation>
    <scope>NUCLEOTIDE SEQUENCE</scope>
</reference>
<dbReference type="GO" id="GO:0003964">
    <property type="term" value="F:RNA-directed DNA polymerase activity"/>
    <property type="evidence" value="ECO:0007669"/>
    <property type="project" value="UniProtKB-KW"/>
</dbReference>
<dbReference type="Gene3D" id="3.30.420.10">
    <property type="entry name" value="Ribonuclease H-like superfamily/Ribonuclease H"/>
    <property type="match status" value="1"/>
</dbReference>
<dbReference type="PANTHER" id="PTHR48475:SF1">
    <property type="entry name" value="RNASE H TYPE-1 DOMAIN-CONTAINING PROTEIN"/>
    <property type="match status" value="1"/>
</dbReference>
<dbReference type="Proteomes" id="UP001151760">
    <property type="component" value="Unassembled WGS sequence"/>
</dbReference>
<dbReference type="InterPro" id="IPR001584">
    <property type="entry name" value="Integrase_cat-core"/>
</dbReference>
<keyword evidence="2" id="KW-0808">Transferase</keyword>
<comment type="caution">
    <text evidence="2">The sequence shown here is derived from an EMBL/GenBank/DDBJ whole genome shotgun (WGS) entry which is preliminary data.</text>
</comment>
<dbReference type="Gene3D" id="1.10.340.70">
    <property type="match status" value="1"/>
</dbReference>